<dbReference type="CDD" id="cd16277">
    <property type="entry name" value="metallo-hydrolase-like_MBL-fold"/>
    <property type="match status" value="1"/>
</dbReference>
<dbReference type="EMBL" id="BMUU01000003">
    <property type="protein sequence ID" value="GGY28385.1"/>
    <property type="molecule type" value="Genomic_DNA"/>
</dbReference>
<dbReference type="InterPro" id="IPR051013">
    <property type="entry name" value="MBL_superfamily_lactonases"/>
</dbReference>
<evidence type="ECO:0000256" key="1">
    <source>
        <dbReference type="ARBA" id="ARBA00007749"/>
    </source>
</evidence>
<comment type="similarity">
    <text evidence="1">Belongs to the metallo-beta-lactamase superfamily.</text>
</comment>
<evidence type="ECO:0000259" key="5">
    <source>
        <dbReference type="SMART" id="SM00849"/>
    </source>
</evidence>
<accession>A0ABQ3A0F2</accession>
<comment type="caution">
    <text evidence="6">The sequence shown here is derived from an EMBL/GenBank/DDBJ whole genome shotgun (WGS) entry which is preliminary data.</text>
</comment>
<dbReference type="SUPFAM" id="SSF56281">
    <property type="entry name" value="Metallo-hydrolase/oxidoreductase"/>
    <property type="match status" value="1"/>
</dbReference>
<evidence type="ECO:0000313" key="7">
    <source>
        <dbReference type="Proteomes" id="UP000600946"/>
    </source>
</evidence>
<dbReference type="RefSeq" id="WP_161253550.1">
    <property type="nucleotide sequence ID" value="NZ_BMUU01000003.1"/>
</dbReference>
<evidence type="ECO:0000256" key="2">
    <source>
        <dbReference type="ARBA" id="ARBA00022723"/>
    </source>
</evidence>
<dbReference type="SMART" id="SM00849">
    <property type="entry name" value="Lactamase_B"/>
    <property type="match status" value="1"/>
</dbReference>
<name>A0ABQ3A0F2_9ACTN</name>
<keyword evidence="7" id="KW-1185">Reference proteome</keyword>
<dbReference type="Gene3D" id="3.60.15.10">
    <property type="entry name" value="Ribonuclease Z/Hydroxyacylglutathione hydrolase-like"/>
    <property type="match status" value="1"/>
</dbReference>
<evidence type="ECO:0000256" key="4">
    <source>
        <dbReference type="ARBA" id="ARBA00022833"/>
    </source>
</evidence>
<dbReference type="PANTHER" id="PTHR42978:SF6">
    <property type="entry name" value="QUORUM-QUENCHING LACTONASE YTNP-RELATED"/>
    <property type="match status" value="1"/>
</dbReference>
<keyword evidence="3" id="KW-0378">Hydrolase</keyword>
<dbReference type="Proteomes" id="UP000600946">
    <property type="component" value="Unassembled WGS sequence"/>
</dbReference>
<gene>
    <name evidence="6" type="ORF">GCM10010326_22540</name>
</gene>
<keyword evidence="2" id="KW-0479">Metal-binding</keyword>
<evidence type="ECO:0000256" key="3">
    <source>
        <dbReference type="ARBA" id="ARBA00022801"/>
    </source>
</evidence>
<keyword evidence="4" id="KW-0862">Zinc</keyword>
<dbReference type="GeneID" id="96290232"/>
<evidence type="ECO:0000313" key="6">
    <source>
        <dbReference type="EMBL" id="GGY28385.1"/>
    </source>
</evidence>
<dbReference type="PANTHER" id="PTHR42978">
    <property type="entry name" value="QUORUM-QUENCHING LACTONASE YTNP-RELATED-RELATED"/>
    <property type="match status" value="1"/>
</dbReference>
<protein>
    <submittedName>
        <fullName evidence="6">MBL fold metallo-hydrolase</fullName>
    </submittedName>
</protein>
<sequence>MGDSITLGEVEIIRVVEWQGTFGPARRIVPEAGIEMWEADEELLAPDFWERESDQWIGALQTWVLRSGGRTVLVDTNVGNGRERPSMPMFHHRNTDFLGQLTAAGVRPEDVDIVVNTHLHADHVGWNTVGQGPGTWVPAFPNATYLMPAADHAHFDPANGRDLRPDDVALFEDSVAPVVAAGQAVLWEGEHRIDENLVLESAPGHTPGSSVLRLRSGGERAVFVGDLLHSPVQIAHPAHNSCFCEDETGAAATRLRVLARAADEHELVVPAHFGGPGAFEVRRGAGGFAVRKWASYDA</sequence>
<dbReference type="Pfam" id="PF00753">
    <property type="entry name" value="Lactamase_B"/>
    <property type="match status" value="1"/>
</dbReference>
<proteinExistence type="inferred from homology"/>
<organism evidence="6 7">
    <name type="scientific">Streptomyces xanthochromogenes</name>
    <dbReference type="NCBI Taxonomy" id="67384"/>
    <lineage>
        <taxon>Bacteria</taxon>
        <taxon>Bacillati</taxon>
        <taxon>Actinomycetota</taxon>
        <taxon>Actinomycetes</taxon>
        <taxon>Kitasatosporales</taxon>
        <taxon>Streptomycetaceae</taxon>
        <taxon>Streptomyces</taxon>
    </lineage>
</organism>
<reference evidence="7" key="1">
    <citation type="journal article" date="2019" name="Int. J. Syst. Evol. Microbiol.">
        <title>The Global Catalogue of Microorganisms (GCM) 10K type strain sequencing project: providing services to taxonomists for standard genome sequencing and annotation.</title>
        <authorList>
            <consortium name="The Broad Institute Genomics Platform"/>
            <consortium name="The Broad Institute Genome Sequencing Center for Infectious Disease"/>
            <person name="Wu L."/>
            <person name="Ma J."/>
        </authorList>
    </citation>
    <scope>NUCLEOTIDE SEQUENCE [LARGE SCALE GENOMIC DNA]</scope>
    <source>
        <strain evidence="7">JCM 4594</strain>
    </source>
</reference>
<dbReference type="InterPro" id="IPR001279">
    <property type="entry name" value="Metallo-B-lactamas"/>
</dbReference>
<dbReference type="InterPro" id="IPR036866">
    <property type="entry name" value="RibonucZ/Hydroxyglut_hydro"/>
</dbReference>
<feature type="domain" description="Metallo-beta-lactamase" evidence="5">
    <location>
        <begin position="59"/>
        <end position="272"/>
    </location>
</feature>